<evidence type="ECO:0000313" key="2">
    <source>
        <dbReference type="Proteomes" id="UP000274483"/>
    </source>
</evidence>
<keyword evidence="2" id="KW-1185">Reference proteome</keyword>
<dbReference type="Proteomes" id="UP000274483">
    <property type="component" value="Chromosome"/>
</dbReference>
<evidence type="ECO:0000313" key="1">
    <source>
        <dbReference type="EMBL" id="AZI66613.1"/>
    </source>
</evidence>
<gene>
    <name evidence="1" type="ORF">EIB71_02475</name>
</gene>
<dbReference type="EMBL" id="CP034158">
    <property type="protein sequence ID" value="AZI66613.1"/>
    <property type="molecule type" value="Genomic_DNA"/>
</dbReference>
<accession>A0ABN5SW71</accession>
<dbReference type="InterPro" id="IPR018534">
    <property type="entry name" value="Tet_reg_excision_RteC"/>
</dbReference>
<sequence>MKLSMDSKELIGKTVTLWEHLQKKLLLLKREKPRQLEYAQYALMETDEAIRTLKPWVISHHFDSWESEVLFFKVWKPKFIAKFIYYSKVVHLLSWLPQSGNKFKKNVYSNELENLRLFAENTREFLSYYRRGATYLDHKYFLRFKYDLDVNLAVDLHSYDERFSTTHDHLVSQILAFEDYEVFLTELINQVKAPSAEVAPEASKLRWTASKVALTELLFALHHTHCFNGGNISLAETVKWFEDAWNIDLGNYHNTVAEIRNRKSHPMKFLKLLSDNLHTYLEDDDAAWPPPAK</sequence>
<organism evidence="1 2">
    <name type="scientific">Kaistella daneshvariae</name>
    <dbReference type="NCBI Taxonomy" id="2487074"/>
    <lineage>
        <taxon>Bacteria</taxon>
        <taxon>Pseudomonadati</taxon>
        <taxon>Bacteroidota</taxon>
        <taxon>Flavobacteriia</taxon>
        <taxon>Flavobacteriales</taxon>
        <taxon>Weeksellaceae</taxon>
        <taxon>Chryseobacterium group</taxon>
        <taxon>Kaistella</taxon>
    </lineage>
</organism>
<protein>
    <submittedName>
        <fullName evidence="1">RteC protein</fullName>
    </submittedName>
</protein>
<dbReference type="Pfam" id="PF09357">
    <property type="entry name" value="RteC"/>
    <property type="match status" value="1"/>
</dbReference>
<name>A0ABN5SW71_9FLAO</name>
<proteinExistence type="predicted"/>
<reference evidence="1 2" key="1">
    <citation type="submission" date="2018-11" db="EMBL/GenBank/DDBJ databases">
        <title>Proposal to divide the Flavobacteriaceae and reorganize its genera based on Amino Acid Identity values calculated from whole genome sequences.</title>
        <authorList>
            <person name="Nicholson A.C."/>
            <person name="Gulvik C.A."/>
            <person name="Whitney A.M."/>
            <person name="Humrighouse B.W."/>
            <person name="Bell M."/>
            <person name="Holmes B."/>
            <person name="Steigerwalt A.G."/>
            <person name="Villarma A."/>
            <person name="Sheth M."/>
            <person name="Batra D."/>
            <person name="Pryor J."/>
            <person name="Bernardet J.-F."/>
            <person name="Hugo C."/>
            <person name="Kampfer P."/>
            <person name="Newman J.D."/>
            <person name="McQuiston J.R."/>
        </authorList>
    </citation>
    <scope>NUCLEOTIDE SEQUENCE [LARGE SCALE GENOMIC DNA]</scope>
    <source>
        <strain evidence="1 2">H3001</strain>
    </source>
</reference>